<dbReference type="Gene3D" id="3.60.110.10">
    <property type="entry name" value="Carbon-nitrogen hydrolase"/>
    <property type="match status" value="2"/>
</dbReference>
<dbReference type="Pfam" id="PF00795">
    <property type="entry name" value="CN_hydrolase"/>
    <property type="match status" value="2"/>
</dbReference>
<dbReference type="Proteomes" id="UP000065807">
    <property type="component" value="Chromosome"/>
</dbReference>
<dbReference type="OrthoDB" id="9811121at2"/>
<dbReference type="AlphaFoldDB" id="A0A0K2SMX1"/>
<dbReference type="InterPro" id="IPR003010">
    <property type="entry name" value="C-N_Hydrolase"/>
</dbReference>
<dbReference type="InterPro" id="IPR036526">
    <property type="entry name" value="C-N_Hydrolase_sf"/>
</dbReference>
<organism evidence="3 4">
    <name type="scientific">Limnochorda pilosa</name>
    <dbReference type="NCBI Taxonomy" id="1555112"/>
    <lineage>
        <taxon>Bacteria</taxon>
        <taxon>Bacillati</taxon>
        <taxon>Bacillota</taxon>
        <taxon>Limnochordia</taxon>
        <taxon>Limnochordales</taxon>
        <taxon>Limnochordaceae</taxon>
        <taxon>Limnochorda</taxon>
    </lineage>
</organism>
<keyword evidence="1 3" id="KW-0378">Hydrolase</keyword>
<proteinExistence type="predicted"/>
<dbReference type="SUPFAM" id="SSF56317">
    <property type="entry name" value="Carbon-nitrogen hydrolase"/>
    <property type="match status" value="2"/>
</dbReference>
<feature type="domain" description="CN hydrolase" evidence="2">
    <location>
        <begin position="287"/>
        <end position="533"/>
    </location>
</feature>
<reference evidence="4" key="2">
    <citation type="journal article" date="2016" name="Int. J. Syst. Evol. Microbiol.">
        <title>Complete genome sequence and cell structure of Limnochorda pilosa, a Gram-negative spore-former within the phylum Firmicutes.</title>
        <authorList>
            <person name="Watanabe M."/>
            <person name="Kojima H."/>
            <person name="Fukui M."/>
        </authorList>
    </citation>
    <scope>NUCLEOTIDE SEQUENCE [LARGE SCALE GENOMIC DNA]</scope>
    <source>
        <strain evidence="4">HC45</strain>
    </source>
</reference>
<feature type="domain" description="CN hydrolase" evidence="2">
    <location>
        <begin position="6"/>
        <end position="242"/>
    </location>
</feature>
<reference evidence="4" key="1">
    <citation type="submission" date="2015-07" db="EMBL/GenBank/DDBJ databases">
        <title>Complete genome sequence and phylogenetic analysis of Limnochorda pilosa.</title>
        <authorList>
            <person name="Watanabe M."/>
            <person name="Kojima H."/>
            <person name="Fukui M."/>
        </authorList>
    </citation>
    <scope>NUCLEOTIDE SEQUENCE [LARGE SCALE GENOMIC DNA]</scope>
    <source>
        <strain evidence="4">HC45</strain>
    </source>
</reference>
<gene>
    <name evidence="3" type="ORF">LIP_2308</name>
</gene>
<dbReference type="PROSITE" id="PS50263">
    <property type="entry name" value="CN_HYDROLASE"/>
    <property type="match status" value="2"/>
</dbReference>
<dbReference type="InterPro" id="IPR050345">
    <property type="entry name" value="Aliph_Amidase/BUP"/>
</dbReference>
<evidence type="ECO:0000256" key="1">
    <source>
        <dbReference type="ARBA" id="ARBA00022801"/>
    </source>
</evidence>
<evidence type="ECO:0000313" key="3">
    <source>
        <dbReference type="EMBL" id="BAS28149.1"/>
    </source>
</evidence>
<dbReference type="PANTHER" id="PTHR43674">
    <property type="entry name" value="NITRILASE C965.09-RELATED"/>
    <property type="match status" value="1"/>
</dbReference>
<evidence type="ECO:0000313" key="4">
    <source>
        <dbReference type="Proteomes" id="UP000065807"/>
    </source>
</evidence>
<name>A0A0K2SMX1_LIMPI</name>
<dbReference type="KEGG" id="lpil:LIP_2308"/>
<dbReference type="EMBL" id="AP014924">
    <property type="protein sequence ID" value="BAS28149.1"/>
    <property type="molecule type" value="Genomic_DNA"/>
</dbReference>
<evidence type="ECO:0000259" key="2">
    <source>
        <dbReference type="PROSITE" id="PS50263"/>
    </source>
</evidence>
<keyword evidence="4" id="KW-1185">Reference proteome</keyword>
<dbReference type="RefSeq" id="WP_068138024.1">
    <property type="nucleotide sequence ID" value="NZ_AP014924.1"/>
</dbReference>
<protein>
    <submittedName>
        <fullName evidence="3">Amidohydrolase</fullName>
    </submittedName>
</protein>
<dbReference type="STRING" id="1555112.LIP_2308"/>
<sequence length="566" mass="62165">METRRLKVAALQTEPEWGAKERNVARLDAWIRQAAGEGAALVVTPEMATTGYLWDDRAHIAPFVEPIPGPTTERFGALARELNVHIVLGLPEREPDTGTFYNTAVLLGPEGLVGRYRKVHPYMAEPHWAKNGDLGFPVFETPLGRIALVICMDLIFFEPTRVAMLEGAELLCAPVNWFGELAPSPVWLTRAYETGLPLVVANRWGRERTTDFAGGSAVIDGSGTVLATRQSGDGLVTATVEVGGGRGRSIRRRPELYADLTLSTHRWDPLTFYRQFDTSRLPPGARVQASAVQLVPGQGAGRAERLQRLARWIEDLGERGSRLIVFPELALTGLIDDAAQARAEAIPAGQVASVLEPLLRLCGRHETTVLLGGVERDGDAHFNAAWLLTPEGLQGTYRKTHLTDDERRWATPGNDLPFFDRPLGRIGVLMGDEIRLPEPARLHALRGADLLAVLGAARRVYQYAETGDGRRVLWHLARVRARENHAYVLFANYAGAFGGGSGVFGPDAYQDPSDEAWLGAEQGEGAVTLQLDTTDTGTPGPVNRVRRKPFIVLREPTWYDPLVRPR</sequence>
<dbReference type="PANTHER" id="PTHR43674:SF2">
    <property type="entry name" value="BETA-UREIDOPROPIONASE"/>
    <property type="match status" value="1"/>
</dbReference>
<accession>A0A0K2SMX1</accession>
<dbReference type="GO" id="GO:0016811">
    <property type="term" value="F:hydrolase activity, acting on carbon-nitrogen (but not peptide) bonds, in linear amides"/>
    <property type="evidence" value="ECO:0007669"/>
    <property type="project" value="TreeGrafter"/>
</dbReference>